<evidence type="ECO:0000313" key="1">
    <source>
        <dbReference type="EMBL" id="EJK58242.1"/>
    </source>
</evidence>
<comment type="caution">
    <text evidence="1">The sequence shown here is derived from an EMBL/GenBank/DDBJ whole genome shotgun (WGS) entry which is preliminary data.</text>
</comment>
<sequence>MHHQVDSQLCEVRGPCVGACYIIYLVARRPFNSRLMSKESIYADARVVGPLPRIPEIGADAFGSPICPSRP</sequence>
<dbReference type="Proteomes" id="UP000266841">
    <property type="component" value="Unassembled WGS sequence"/>
</dbReference>
<evidence type="ECO:0000313" key="2">
    <source>
        <dbReference type="Proteomes" id="UP000266841"/>
    </source>
</evidence>
<accession>K0SIC7</accession>
<keyword evidence="2" id="KW-1185">Reference proteome</keyword>
<proteinExistence type="predicted"/>
<name>K0SIC7_THAOC</name>
<organism evidence="1 2">
    <name type="scientific">Thalassiosira oceanica</name>
    <name type="common">Marine diatom</name>
    <dbReference type="NCBI Taxonomy" id="159749"/>
    <lineage>
        <taxon>Eukaryota</taxon>
        <taxon>Sar</taxon>
        <taxon>Stramenopiles</taxon>
        <taxon>Ochrophyta</taxon>
        <taxon>Bacillariophyta</taxon>
        <taxon>Coscinodiscophyceae</taxon>
        <taxon>Thalassiosirophycidae</taxon>
        <taxon>Thalassiosirales</taxon>
        <taxon>Thalassiosiraceae</taxon>
        <taxon>Thalassiosira</taxon>
    </lineage>
</organism>
<protein>
    <submittedName>
        <fullName evidence="1">Uncharacterized protein</fullName>
    </submittedName>
</protein>
<dbReference type="AlphaFoldDB" id="K0SIC7"/>
<gene>
    <name evidence="1" type="ORF">THAOC_21648</name>
</gene>
<dbReference type="EMBL" id="AGNL01025778">
    <property type="protein sequence ID" value="EJK58242.1"/>
    <property type="molecule type" value="Genomic_DNA"/>
</dbReference>
<reference evidence="1 2" key="1">
    <citation type="journal article" date="2012" name="Genome Biol.">
        <title>Genome and low-iron response of an oceanic diatom adapted to chronic iron limitation.</title>
        <authorList>
            <person name="Lommer M."/>
            <person name="Specht M."/>
            <person name="Roy A.S."/>
            <person name="Kraemer L."/>
            <person name="Andreson R."/>
            <person name="Gutowska M.A."/>
            <person name="Wolf J."/>
            <person name="Bergner S.V."/>
            <person name="Schilhabel M.B."/>
            <person name="Klostermeier U.C."/>
            <person name="Beiko R.G."/>
            <person name="Rosenstiel P."/>
            <person name="Hippler M."/>
            <person name="Laroche J."/>
        </authorList>
    </citation>
    <scope>NUCLEOTIDE SEQUENCE [LARGE SCALE GENOMIC DNA]</scope>
    <source>
        <strain evidence="1 2">CCMP1005</strain>
    </source>
</reference>